<dbReference type="EMBL" id="JABBFZ010000022">
    <property type="protein sequence ID" value="NML34526.1"/>
    <property type="molecule type" value="Genomic_DNA"/>
</dbReference>
<comment type="caution">
    <text evidence="2">The sequence shown here is derived from an EMBL/GenBank/DDBJ whole genome shotgun (WGS) entry which is preliminary data.</text>
</comment>
<feature type="region of interest" description="Disordered" evidence="1">
    <location>
        <begin position="630"/>
        <end position="684"/>
    </location>
</feature>
<dbReference type="Proteomes" id="UP000583127">
    <property type="component" value="Unassembled WGS sequence"/>
</dbReference>
<organism evidence="2 3">
    <name type="scientific">Paraburkholderia antibiotica</name>
    <dbReference type="NCBI Taxonomy" id="2728839"/>
    <lineage>
        <taxon>Bacteria</taxon>
        <taxon>Pseudomonadati</taxon>
        <taxon>Pseudomonadota</taxon>
        <taxon>Betaproteobacteria</taxon>
        <taxon>Burkholderiales</taxon>
        <taxon>Burkholderiaceae</taxon>
        <taxon>Paraburkholderia</taxon>
    </lineage>
</organism>
<evidence type="ECO:0008006" key="4">
    <source>
        <dbReference type="Google" id="ProtNLM"/>
    </source>
</evidence>
<evidence type="ECO:0000313" key="3">
    <source>
        <dbReference type="Proteomes" id="UP000583127"/>
    </source>
</evidence>
<dbReference type="AlphaFoldDB" id="A0A7Y0A124"/>
<evidence type="ECO:0000313" key="2">
    <source>
        <dbReference type="EMBL" id="NML34526.1"/>
    </source>
</evidence>
<dbReference type="Pfam" id="PF23899">
    <property type="entry name" value="SU10_portal"/>
    <property type="match status" value="1"/>
</dbReference>
<reference evidence="2 3" key="1">
    <citation type="submission" date="2020-04" db="EMBL/GenBank/DDBJ databases">
        <title>Paraburkholderia sp. G-4-1-8 isolated from soil.</title>
        <authorList>
            <person name="Dahal R.H."/>
        </authorList>
    </citation>
    <scope>NUCLEOTIDE SEQUENCE [LARGE SCALE GENOMIC DNA]</scope>
    <source>
        <strain evidence="2 3">G-4-1-8</strain>
    </source>
</reference>
<name>A0A7Y0A124_9BURK</name>
<feature type="compositionally biased region" description="Low complexity" evidence="1">
    <location>
        <begin position="669"/>
        <end position="678"/>
    </location>
</feature>
<feature type="compositionally biased region" description="Low complexity" evidence="1">
    <location>
        <begin position="630"/>
        <end position="654"/>
    </location>
</feature>
<evidence type="ECO:0000256" key="1">
    <source>
        <dbReference type="SAM" id="MobiDB-lite"/>
    </source>
</evidence>
<gene>
    <name evidence="2" type="ORF">HHL14_27300</name>
</gene>
<keyword evidence="3" id="KW-1185">Reference proteome</keyword>
<proteinExistence type="predicted"/>
<dbReference type="RefSeq" id="WP_169500711.1">
    <property type="nucleotide sequence ID" value="NZ_JABBFZ010000022.1"/>
</dbReference>
<protein>
    <recommendedName>
        <fullName evidence="4">Portal protein</fullName>
    </recommendedName>
</protein>
<dbReference type="InterPro" id="IPR056909">
    <property type="entry name" value="SU10_portal"/>
</dbReference>
<feature type="region of interest" description="Disordered" evidence="1">
    <location>
        <begin position="11"/>
        <end position="33"/>
    </location>
</feature>
<sequence length="684" mass="75490">MSAVSLIGLKTQQSDAIPPPGMRFQETREEQQQSPVSDLAEHVRECFNVNKQHRIASGIEQVMLQCTRQRNGEYDPDDIPKLGGIDIYMNITGLKCRAAESWLKDVLVNAADQPWTIQPTPIPDLPDSLMQQVEQMVMREIIARGYPSMVLDQQRAKDLKAVAVSEMQRIAADACSRMSDKINDQMTEAGWKAVFEQWQSDIVTYPGGVLKGPVVRNRDSLQWNGSKLVVATQAVMVPERVSPLDFYPSPEATNPQDANNVIERMRMTKAKLYDCIGLPNFDENAIRMVIDEFDAGFRDWLSSDGARARDEKHQGSLWHTSETIDVLDFWGRVQGKLLREWGVKVDDLEAQYECNVWLVGTYAIRALLNPDPLGRRPYHVTSFNKKPGQFWGEGVPQLIRDVQRTANGAARSMVKNMAHAAGPMVEIDSDRLDESENDPEKIHAWKVYFLKSSNSGSGPAVRYVVAPYIAGELQNIFNEQMQLADDLSGIPAYTYGNQNVGGGGQTMGGLSLLYGGALKGIKNVIINMDRDGIEPMIQQFWAFNMLYDPDPTIKADAKVVAKGAEGILQKEQAQARSIETLQTITPYAQAGIIPMQALQALLKQWLSDQGFNVSQFMPNDELDQQVAAALGTPPQQQQQQGGAPGAPTAPGAQPSMQPGTPPPALDGRQGAAMQAMQGSQLPSP</sequence>
<accession>A0A7Y0A124</accession>